<dbReference type="OrthoDB" id="6169055at2"/>
<sequence>MPRDDRDAAHLLQGLGDLYLRVGQAPRALVLLLLAVQIDPDDGALLRRLVAAFTATGDGARALLTLDRLQALEGESPTGLLLRSRALWRAGQPAAARECFARYRRARLEQAL</sequence>
<reference evidence="4 5" key="1">
    <citation type="submission" date="2018-06" db="EMBL/GenBank/DDBJ databases">
        <title>Three novel Pseudomonas species isolated from symptomatic oak.</title>
        <authorList>
            <person name="Bueno-Gonzalez V."/>
            <person name="Brady C."/>
        </authorList>
    </citation>
    <scope>NUCLEOTIDE SEQUENCE [LARGE SCALE GENOMIC DNA]</scope>
    <source>
        <strain evidence="3 4">P26B</strain>
        <strain evidence="2 5">P6B</strain>
    </source>
</reference>
<dbReference type="InterPro" id="IPR011990">
    <property type="entry name" value="TPR-like_helical_dom_sf"/>
</dbReference>
<evidence type="ECO:0000313" key="3">
    <source>
        <dbReference type="EMBL" id="TBV07713.1"/>
    </source>
</evidence>
<evidence type="ECO:0000256" key="1">
    <source>
        <dbReference type="PROSITE-ProRule" id="PRU00339"/>
    </source>
</evidence>
<gene>
    <name evidence="3" type="ORF">DNK34_07890</name>
    <name evidence="2" type="ORF">DNK44_13915</name>
</gene>
<feature type="repeat" description="TPR" evidence="1">
    <location>
        <begin position="9"/>
        <end position="42"/>
    </location>
</feature>
<dbReference type="AlphaFoldDB" id="A0A4Q9R095"/>
<dbReference type="EMBL" id="QJUM01000007">
    <property type="protein sequence ID" value="TBV07713.1"/>
    <property type="molecule type" value="Genomic_DNA"/>
</dbReference>
<comment type="caution">
    <text evidence="2">The sequence shown here is derived from an EMBL/GenBank/DDBJ whole genome shotgun (WGS) entry which is preliminary data.</text>
</comment>
<dbReference type="InterPro" id="IPR019734">
    <property type="entry name" value="TPR_rpt"/>
</dbReference>
<protein>
    <submittedName>
        <fullName evidence="2">Type III secretion protein</fullName>
    </submittedName>
</protein>
<name>A0A4Q9R095_9GAMM</name>
<keyword evidence="4" id="KW-1185">Reference proteome</keyword>
<dbReference type="EMBL" id="QJUL01000018">
    <property type="protein sequence ID" value="TBU91611.1"/>
    <property type="molecule type" value="Genomic_DNA"/>
</dbReference>
<organism evidence="2 5">
    <name type="scientific">Phytopseudomonas dryadis</name>
    <dbReference type="NCBI Taxonomy" id="2487520"/>
    <lineage>
        <taxon>Bacteria</taxon>
        <taxon>Pseudomonadati</taxon>
        <taxon>Pseudomonadota</taxon>
        <taxon>Gammaproteobacteria</taxon>
        <taxon>Pseudomonadales</taxon>
        <taxon>Pseudomonadaceae</taxon>
        <taxon>Phytopseudomonas</taxon>
    </lineage>
</organism>
<evidence type="ECO:0000313" key="2">
    <source>
        <dbReference type="EMBL" id="TBU91611.1"/>
    </source>
</evidence>
<accession>A0A4Q9R095</accession>
<dbReference type="SUPFAM" id="SSF48452">
    <property type="entry name" value="TPR-like"/>
    <property type="match status" value="1"/>
</dbReference>
<evidence type="ECO:0000313" key="5">
    <source>
        <dbReference type="Proteomes" id="UP000293172"/>
    </source>
</evidence>
<dbReference type="Gene3D" id="1.25.40.10">
    <property type="entry name" value="Tetratricopeptide repeat domain"/>
    <property type="match status" value="1"/>
</dbReference>
<evidence type="ECO:0000313" key="4">
    <source>
        <dbReference type="Proteomes" id="UP000291334"/>
    </source>
</evidence>
<dbReference type="PROSITE" id="PS50005">
    <property type="entry name" value="TPR"/>
    <property type="match status" value="1"/>
</dbReference>
<keyword evidence="1" id="KW-0802">TPR repeat</keyword>
<proteinExistence type="predicted"/>
<dbReference type="Proteomes" id="UP000293172">
    <property type="component" value="Unassembled WGS sequence"/>
</dbReference>
<dbReference type="RefSeq" id="WP_131173407.1">
    <property type="nucleotide sequence ID" value="NZ_QJUL01000018.1"/>
</dbReference>
<dbReference type="Proteomes" id="UP000291334">
    <property type="component" value="Unassembled WGS sequence"/>
</dbReference>